<keyword evidence="3" id="KW-1185">Reference proteome</keyword>
<keyword evidence="1" id="KW-0812">Transmembrane</keyword>
<dbReference type="Proteomes" id="UP000054558">
    <property type="component" value="Unassembled WGS sequence"/>
</dbReference>
<keyword evidence="1" id="KW-0472">Membrane</keyword>
<dbReference type="OrthoDB" id="543966at2759"/>
<evidence type="ECO:0000313" key="2">
    <source>
        <dbReference type="EMBL" id="GAQ87947.1"/>
    </source>
</evidence>
<evidence type="ECO:0000256" key="1">
    <source>
        <dbReference type="SAM" id="Phobius"/>
    </source>
</evidence>
<evidence type="ECO:0000313" key="3">
    <source>
        <dbReference type="Proteomes" id="UP000054558"/>
    </source>
</evidence>
<name>A0A1Y1IGV6_KLENI</name>
<reference evidence="2 3" key="1">
    <citation type="journal article" date="2014" name="Nat. Commun.">
        <title>Klebsormidium flaccidum genome reveals primary factors for plant terrestrial adaptation.</title>
        <authorList>
            <person name="Hori K."/>
            <person name="Maruyama F."/>
            <person name="Fujisawa T."/>
            <person name="Togashi T."/>
            <person name="Yamamoto N."/>
            <person name="Seo M."/>
            <person name="Sato S."/>
            <person name="Yamada T."/>
            <person name="Mori H."/>
            <person name="Tajima N."/>
            <person name="Moriyama T."/>
            <person name="Ikeuchi M."/>
            <person name="Watanabe M."/>
            <person name="Wada H."/>
            <person name="Kobayashi K."/>
            <person name="Saito M."/>
            <person name="Masuda T."/>
            <person name="Sasaki-Sekimoto Y."/>
            <person name="Mashiguchi K."/>
            <person name="Awai K."/>
            <person name="Shimojima M."/>
            <person name="Masuda S."/>
            <person name="Iwai M."/>
            <person name="Nobusawa T."/>
            <person name="Narise T."/>
            <person name="Kondo S."/>
            <person name="Saito H."/>
            <person name="Sato R."/>
            <person name="Murakawa M."/>
            <person name="Ihara Y."/>
            <person name="Oshima-Yamada Y."/>
            <person name="Ohtaka K."/>
            <person name="Satoh M."/>
            <person name="Sonobe K."/>
            <person name="Ishii M."/>
            <person name="Ohtani R."/>
            <person name="Kanamori-Sato M."/>
            <person name="Honoki R."/>
            <person name="Miyazaki D."/>
            <person name="Mochizuki H."/>
            <person name="Umetsu J."/>
            <person name="Higashi K."/>
            <person name="Shibata D."/>
            <person name="Kamiya Y."/>
            <person name="Sato N."/>
            <person name="Nakamura Y."/>
            <person name="Tabata S."/>
            <person name="Ida S."/>
            <person name="Kurokawa K."/>
            <person name="Ohta H."/>
        </authorList>
    </citation>
    <scope>NUCLEOTIDE SEQUENCE [LARGE SCALE GENOMIC DNA]</scope>
    <source>
        <strain evidence="2 3">NIES-2285</strain>
    </source>
</reference>
<dbReference type="EMBL" id="DF237338">
    <property type="protein sequence ID" value="GAQ87947.1"/>
    <property type="molecule type" value="Genomic_DNA"/>
</dbReference>
<dbReference type="AlphaFoldDB" id="A0A1Y1IGV6"/>
<protein>
    <submittedName>
        <fullName evidence="2">Uncharacterized protein</fullName>
    </submittedName>
</protein>
<organism evidence="2 3">
    <name type="scientific">Klebsormidium nitens</name>
    <name type="common">Green alga</name>
    <name type="synonym">Ulothrix nitens</name>
    <dbReference type="NCBI Taxonomy" id="105231"/>
    <lineage>
        <taxon>Eukaryota</taxon>
        <taxon>Viridiplantae</taxon>
        <taxon>Streptophyta</taxon>
        <taxon>Klebsormidiophyceae</taxon>
        <taxon>Klebsormidiales</taxon>
        <taxon>Klebsormidiaceae</taxon>
        <taxon>Klebsormidium</taxon>
    </lineage>
</organism>
<keyword evidence="1" id="KW-1133">Transmembrane helix</keyword>
<gene>
    <name evidence="2" type="ORF">KFL_003890180</name>
</gene>
<sequence length="280" mass="29702">MGAPALDRTEGGAHIGHQRAETAMPFWKRLLVCLMVLVVIVGAATGIYYGIKSQTTSSTPVAANALPASTVPIPASDIYVDHTTPFDDDGGGNLRFLDRQNVNCFVDDQVNGGLNSFVFSQQAADSGKVHYSYTCASSADSVAKDKCRTVSTTKDDDGGGNPEYLDRQVVACNDGEEISQFKMVQPDGINAGKIRYDYTCCPTAKKSCREVTTATTPFGWGPSGVAPPGAAAYGKAKANVRFLDKHTVQCQKGEVLKSFGAIQPGGPDSNTLAYKYTCCS</sequence>
<accession>A0A1Y1IGV6</accession>
<feature type="transmembrane region" description="Helical" evidence="1">
    <location>
        <begin position="30"/>
        <end position="51"/>
    </location>
</feature>
<proteinExistence type="predicted"/>